<proteinExistence type="predicted"/>
<dbReference type="EMBL" id="AZHX01000427">
    <property type="protein sequence ID" value="ETX07548.1"/>
    <property type="molecule type" value="Genomic_DNA"/>
</dbReference>
<reference evidence="1 2" key="1">
    <citation type="journal article" date="2014" name="Nature">
        <title>An environmental bacterial taxon with a large and distinct metabolic repertoire.</title>
        <authorList>
            <person name="Wilson M.C."/>
            <person name="Mori T."/>
            <person name="Ruckert C."/>
            <person name="Uria A.R."/>
            <person name="Helf M.J."/>
            <person name="Takada K."/>
            <person name="Gernert C."/>
            <person name="Steffens U.A."/>
            <person name="Heycke N."/>
            <person name="Schmitt S."/>
            <person name="Rinke C."/>
            <person name="Helfrich E.J."/>
            <person name="Brachmann A.O."/>
            <person name="Gurgui C."/>
            <person name="Wakimoto T."/>
            <person name="Kracht M."/>
            <person name="Crusemann M."/>
            <person name="Hentschel U."/>
            <person name="Abe I."/>
            <person name="Matsunaga S."/>
            <person name="Kalinowski J."/>
            <person name="Takeyama H."/>
            <person name="Piel J."/>
        </authorList>
    </citation>
    <scope>NUCLEOTIDE SEQUENCE [LARGE SCALE GENOMIC DNA]</scope>
    <source>
        <strain evidence="2">TSY2</strain>
    </source>
</reference>
<keyword evidence="2" id="KW-1185">Reference proteome</keyword>
<comment type="caution">
    <text evidence="1">The sequence shown here is derived from an EMBL/GenBank/DDBJ whole genome shotgun (WGS) entry which is preliminary data.</text>
</comment>
<dbReference type="AlphaFoldDB" id="W4MBG6"/>
<dbReference type="Proteomes" id="UP000019140">
    <property type="component" value="Unassembled WGS sequence"/>
</dbReference>
<organism evidence="1 2">
    <name type="scientific">Candidatus Entotheonella gemina</name>
    <dbReference type="NCBI Taxonomy" id="1429439"/>
    <lineage>
        <taxon>Bacteria</taxon>
        <taxon>Pseudomonadati</taxon>
        <taxon>Nitrospinota/Tectimicrobiota group</taxon>
        <taxon>Candidatus Tectimicrobiota</taxon>
        <taxon>Candidatus Entotheonellia</taxon>
        <taxon>Candidatus Entotheonellales</taxon>
        <taxon>Candidatus Entotheonellaceae</taxon>
        <taxon>Candidatus Entotheonella</taxon>
    </lineage>
</organism>
<evidence type="ECO:0000313" key="2">
    <source>
        <dbReference type="Proteomes" id="UP000019140"/>
    </source>
</evidence>
<sequence length="35" mass="4361">MHVLYWHIRPHDISIERFTNYSLTHYLVIFGQFLL</sequence>
<gene>
    <name evidence="1" type="ORF">ETSY2_10520</name>
</gene>
<dbReference type="HOGENOM" id="CLU_3363974_0_0_7"/>
<evidence type="ECO:0000313" key="1">
    <source>
        <dbReference type="EMBL" id="ETX07548.1"/>
    </source>
</evidence>
<accession>W4MBG6</accession>
<name>W4MBG6_9BACT</name>
<protein>
    <submittedName>
        <fullName evidence="1">Uncharacterized protein</fullName>
    </submittedName>
</protein>